<name>A0ABU5H082_9BACT</name>
<accession>A0ABU5H082</accession>
<evidence type="ECO:0000256" key="1">
    <source>
        <dbReference type="SAM" id="MobiDB-lite"/>
    </source>
</evidence>
<feature type="compositionally biased region" description="Polar residues" evidence="1">
    <location>
        <begin position="1047"/>
        <end position="1057"/>
    </location>
</feature>
<dbReference type="RefSeq" id="WP_321545448.1">
    <property type="nucleotide sequence ID" value="NZ_JAXIVS010000003.1"/>
</dbReference>
<dbReference type="Proteomes" id="UP001291309">
    <property type="component" value="Unassembled WGS sequence"/>
</dbReference>
<organism evidence="2 3">
    <name type="scientific">Hyalangium rubrum</name>
    <dbReference type="NCBI Taxonomy" id="3103134"/>
    <lineage>
        <taxon>Bacteria</taxon>
        <taxon>Pseudomonadati</taxon>
        <taxon>Myxococcota</taxon>
        <taxon>Myxococcia</taxon>
        <taxon>Myxococcales</taxon>
        <taxon>Cystobacterineae</taxon>
        <taxon>Archangiaceae</taxon>
        <taxon>Hyalangium</taxon>
    </lineage>
</organism>
<dbReference type="EMBL" id="JAXIVS010000003">
    <property type="protein sequence ID" value="MDY7226721.1"/>
    <property type="molecule type" value="Genomic_DNA"/>
</dbReference>
<reference evidence="2 3" key="1">
    <citation type="submission" date="2023-12" db="EMBL/GenBank/DDBJ databases">
        <title>the genome sequence of Hyalangium sp. s54d21.</title>
        <authorList>
            <person name="Zhang X."/>
        </authorList>
    </citation>
    <scope>NUCLEOTIDE SEQUENCE [LARGE SCALE GENOMIC DNA]</scope>
    <source>
        <strain evidence="3">s54d21</strain>
    </source>
</reference>
<evidence type="ECO:0000313" key="2">
    <source>
        <dbReference type="EMBL" id="MDY7226721.1"/>
    </source>
</evidence>
<protein>
    <submittedName>
        <fullName evidence="2">Uncharacterized protein</fullName>
    </submittedName>
</protein>
<gene>
    <name evidence="2" type="ORF">SYV04_09995</name>
</gene>
<sequence>MEKTTRYWPDWKYELPDELLASLDEYHILKVPLLGQHYPGGPQDWCGRTSSSMAFNYYQLVQGGAESKFITHWNGGTPGNFVDLRYPGGQRAFHTVPVKGSATSNVSGYSVYGTTKDGGDGFVAQPPADFDAAVEKGALHTGEVLGFRPGVLLPYDEPNRQARAAEIASSPQHIASRLETILQALTSNNPVILYSGFSLTLGAPVHLILIVGYAYVTDDTGRHLWLVVADPATQANKISSGMLTPPLPKEPTDLAGLKSLSGTHDLIRVIPGAWDNAKGSLVMIRARKLFEDNRLSTVRGDLYMDYCESDRKGGTFLYSHRWTPVPPELLYTNVMRSVAFPFDDKKERFRPSNVYIHTESAGAGLFPIGSQRNLHSGIHLESSRFAPAGKAVRCFAPGYVVAVRMVKALPTPPGDKDAKKDEENPGVQSNTLAQELAGNHNSFILVRHDVEEFIPKKAGGAGGSEPERFCFYSLYMHLVPPDWNDVTTYQDVAWLKTLARRDGCVAVVDPQHPSYQQVKWLQGAPEGQNGPGELAQLRGGKLNTMGAGLGLPQSLDLGAPKEDLIRAVWKKPDQDLKELHDALRNGEIVTIPHPYLKVRAGELLGYIDSKSRDGEGFLHWEVFAPSSTGQLKEFLEFAEDKLKLGRGFFKFYEETDKPNNVFDPPAVSGKEGELDELLKLAPASKHLGEQERQALKSFQTSYDARVLQRLLSSPKGLAFAEEEEPSSTEPDYPAEVSLENFKNCMPPGSYKLKFTFEPGGAEQVVPYDGKQASVRIRVPAKAKKICVEPEGFFIQPGGGSDPDALTKDVKHFRNLASVRWRNVILRHVNDWSEKGIAEQLKAHLAMRGKLQIGDRLLDNADPKKTEQDIQELAKSVAWWGHSSEKAVLGPEEQGEPLFAGSPSNDEQLPDDTFLDHANPVTVAWVLMLLGRHSFIRFTDKPVWRSEDMKKVAACGWLPARAKHAPLRMGEHITACAVQRGNGGEPVALKMSGAVPLTLGDGKFVEGLFVQPVEFPAWGKWVLDKPGGDALGSLAVEGLRPTLLKAPSDQTESDTQSAEDPLGPVKLPDGKRTWRVAFRRNCPRFLRGWITLRGWQGDAKAEIPKETSQYTLEMAIPIEAREDTAFNEQAGFAIIDGFVQQGTVKDVSTYITQHFTYKAFLDAVKKPGPNAPPAAAGSVPKLAWELVEAVERVQDEYSSRQRLTLSALSENGLSLLLKGTDAARLKTAVDKVMGTGWIDSTEEEAKGAIRIKVAPPEQSKNAGEVVIEFNPSAAFSELRKNLAPGQQLAVQLGCFFPNGGGALDKRLLPADTVGSKPTQVKLAELKSLAQAGYLEQWSTAGAEVLHKPGFGKPTWRLTTTGIKLSVELVGADWSFWNAATPVLNVGKGSLDSIKNNPCKIVAAKGEPLRAVRDVEFSQVKGATLAIMAEARKKAVPFELEKIDVANSETIAYDVRPSASLEIKPKAGEEYTRLIELTTQAVTLAQTFKLEFFNPEAPVNPKKPGSEVLKLAPTSLRYKQPRKGLVGAIEQDGVLRAEVELRDVADALRRAGGKKCKVRVVPTDSALKGACGKEQALDIPEELLPTEPKQEPPRDESVGTRLSNPPLESSTDTAGHT</sequence>
<comment type="caution">
    <text evidence="2">The sequence shown here is derived from an EMBL/GenBank/DDBJ whole genome shotgun (WGS) entry which is preliminary data.</text>
</comment>
<feature type="compositionally biased region" description="Polar residues" evidence="1">
    <location>
        <begin position="1598"/>
        <end position="1615"/>
    </location>
</feature>
<feature type="region of interest" description="Disordered" evidence="1">
    <location>
        <begin position="1045"/>
        <end position="1065"/>
    </location>
</feature>
<evidence type="ECO:0000313" key="3">
    <source>
        <dbReference type="Proteomes" id="UP001291309"/>
    </source>
</evidence>
<proteinExistence type="predicted"/>
<feature type="region of interest" description="Disordered" evidence="1">
    <location>
        <begin position="1570"/>
        <end position="1615"/>
    </location>
</feature>
<feature type="compositionally biased region" description="Basic and acidic residues" evidence="1">
    <location>
        <begin position="1586"/>
        <end position="1596"/>
    </location>
</feature>
<keyword evidence="3" id="KW-1185">Reference proteome</keyword>